<evidence type="ECO:0000256" key="4">
    <source>
        <dbReference type="ARBA" id="ARBA00022519"/>
    </source>
</evidence>
<dbReference type="SUPFAM" id="SSF158472">
    <property type="entry name" value="HAMP domain-like"/>
    <property type="match status" value="1"/>
</dbReference>
<dbReference type="SUPFAM" id="SSF55874">
    <property type="entry name" value="ATPase domain of HSP90 chaperone/DNA topoisomerase II/histidine kinase"/>
    <property type="match status" value="1"/>
</dbReference>
<evidence type="ECO:0000256" key="1">
    <source>
        <dbReference type="ARBA" id="ARBA00000085"/>
    </source>
</evidence>
<evidence type="ECO:0000313" key="18">
    <source>
        <dbReference type="EMBL" id="MBL4914716.1"/>
    </source>
</evidence>
<keyword evidence="10 14" id="KW-0067">ATP-binding</keyword>
<dbReference type="Gene3D" id="1.20.120.960">
    <property type="entry name" value="Histidine kinase NarX, sensor domain"/>
    <property type="match status" value="1"/>
</dbReference>
<keyword evidence="5" id="KW-0597">Phosphoprotein</keyword>
<keyword evidence="6 14" id="KW-0808">Transferase</keyword>
<dbReference type="CDD" id="cd06225">
    <property type="entry name" value="HAMP"/>
    <property type="match status" value="1"/>
</dbReference>
<accession>A0ABS1T1N5</accession>
<gene>
    <name evidence="18" type="ORF">JMA39_16555</name>
</gene>
<evidence type="ECO:0000256" key="9">
    <source>
        <dbReference type="ARBA" id="ARBA00022777"/>
    </source>
</evidence>
<keyword evidence="7 15" id="KW-0812">Transmembrane</keyword>
<keyword evidence="19" id="KW-1185">Reference proteome</keyword>
<dbReference type="InterPro" id="IPR005467">
    <property type="entry name" value="His_kinase_dom"/>
</dbReference>
<evidence type="ECO:0000256" key="11">
    <source>
        <dbReference type="ARBA" id="ARBA00022989"/>
    </source>
</evidence>
<evidence type="ECO:0000256" key="10">
    <source>
        <dbReference type="ARBA" id="ARBA00022840"/>
    </source>
</evidence>
<feature type="transmembrane region" description="Helical" evidence="15">
    <location>
        <begin position="29"/>
        <end position="50"/>
    </location>
</feature>
<name>A0ABS1T1N5_9GAMM</name>
<feature type="domain" description="Histidine kinase" evidence="16">
    <location>
        <begin position="396"/>
        <end position="586"/>
    </location>
</feature>
<sequence>MADPDNVKDLHLAQSEGNHNVSSSLVATAGLYMATIIALALMSMIFSILVTEKLAGGAELINNTGSLRMQVIRISRAQLLEAGASKSLIREEKKAFETKLFKLKRTTFGTSFNTPEIESQYQNIVSLWEQLNSRHKTVKPQDYDRFTNKLDKLVHLIQLESERKLSLLRLIQSIAVLLILVISTIALIKINQLLVAPLKNLVHVAEEAGKGNFSAPIEFKADNELGLLAKTIKRMSSQLAYTYQDYEQIVAEKTRELTRSNESLEVLYKAARLLSNQDYDRVKSVIIQDMQVLIGIGSIKIRLIHKHIDNLVVFQAGESGHPSNYKYSYQFSLEKHNKVFGDIIWEVPEDQVVEEWQKQLIQAMADIVATAIELGHQKNAENRLLISEERAIIARELHDSLAQSLSFLKVQMSLLTRKMEKKLPEEQIEETIVEIKNGLNKAYLQLRELLTTFRLKLDDPSIESALQGTIAEFTQKCQHPIHFSYDLPQHCLSANQEIHLLQIIREGLSNIHRHAKASEAWVRLSPKGELIQLDIWDNGTGLPATLQTQGHFGLGIMRERVSSLKGQMHLKDHLPSGTMISITFEN</sequence>
<reference evidence="18 19" key="1">
    <citation type="submission" date="2021-01" db="EMBL/GenBank/DDBJ databases">
        <title>Genome sequence of Shewanella schlegeliana JCM 11561.</title>
        <authorList>
            <person name="Zhang H."/>
            <person name="Li C."/>
        </authorList>
    </citation>
    <scope>NUCLEOTIDE SEQUENCE [LARGE SCALE GENOMIC DNA]</scope>
    <source>
        <strain evidence="18 19">JCM 11561</strain>
    </source>
</reference>
<dbReference type="EMBL" id="JAESVD010000010">
    <property type="protein sequence ID" value="MBL4914716.1"/>
    <property type="molecule type" value="Genomic_DNA"/>
</dbReference>
<dbReference type="Pfam" id="PF02518">
    <property type="entry name" value="HATPase_c"/>
    <property type="match status" value="1"/>
</dbReference>
<dbReference type="Pfam" id="PF13675">
    <property type="entry name" value="PilJ"/>
    <property type="match status" value="1"/>
</dbReference>
<dbReference type="Proteomes" id="UP000604898">
    <property type="component" value="Unassembled WGS sequence"/>
</dbReference>
<dbReference type="InterPro" id="IPR011712">
    <property type="entry name" value="Sig_transdc_His_kin_sub3_dim/P"/>
</dbReference>
<dbReference type="InterPro" id="IPR042295">
    <property type="entry name" value="NarX-like_N_sf"/>
</dbReference>
<dbReference type="InterPro" id="IPR003594">
    <property type="entry name" value="HATPase_dom"/>
</dbReference>
<dbReference type="PANTHER" id="PTHR24421">
    <property type="entry name" value="NITRATE/NITRITE SENSOR PROTEIN NARX-RELATED"/>
    <property type="match status" value="1"/>
</dbReference>
<protein>
    <recommendedName>
        <fullName evidence="14">Sensor protein</fullName>
        <ecNumber evidence="14">2.7.13.3</ecNumber>
    </recommendedName>
</protein>
<dbReference type="RefSeq" id="WP_202722966.1">
    <property type="nucleotide sequence ID" value="NZ_BPEX01000004.1"/>
</dbReference>
<feature type="domain" description="HAMP" evidence="17">
    <location>
        <begin position="192"/>
        <end position="244"/>
    </location>
</feature>
<dbReference type="SMART" id="SM00304">
    <property type="entry name" value="HAMP"/>
    <property type="match status" value="1"/>
</dbReference>
<evidence type="ECO:0000256" key="5">
    <source>
        <dbReference type="ARBA" id="ARBA00022553"/>
    </source>
</evidence>
<proteinExistence type="predicted"/>
<dbReference type="InterPro" id="IPR050482">
    <property type="entry name" value="Sensor_HK_TwoCompSys"/>
</dbReference>
<evidence type="ECO:0000256" key="2">
    <source>
        <dbReference type="ARBA" id="ARBA00004429"/>
    </source>
</evidence>
<comment type="catalytic activity">
    <reaction evidence="1 14">
        <text>ATP + protein L-histidine = ADP + protein N-phospho-L-histidine.</text>
        <dbReference type="EC" id="2.7.13.3"/>
    </reaction>
</comment>
<keyword evidence="13 14" id="KW-0472">Membrane</keyword>
<organism evidence="18 19">
    <name type="scientific">Shewanella schlegeliana</name>
    <dbReference type="NCBI Taxonomy" id="190308"/>
    <lineage>
        <taxon>Bacteria</taxon>
        <taxon>Pseudomonadati</taxon>
        <taxon>Pseudomonadota</taxon>
        <taxon>Gammaproteobacteria</taxon>
        <taxon>Alteromonadales</taxon>
        <taxon>Shewanellaceae</taxon>
        <taxon>Shewanella</taxon>
    </lineage>
</organism>
<dbReference type="PANTHER" id="PTHR24421:SF10">
    <property type="entry name" value="NITRATE_NITRITE SENSOR PROTEIN NARQ"/>
    <property type="match status" value="1"/>
</dbReference>
<dbReference type="PIRSF" id="PIRSF003167">
    <property type="entry name" value="STHK_NarX/NarQ"/>
    <property type="match status" value="1"/>
</dbReference>
<feature type="transmembrane region" description="Helical" evidence="15">
    <location>
        <begin position="167"/>
        <end position="188"/>
    </location>
</feature>
<evidence type="ECO:0000313" key="19">
    <source>
        <dbReference type="Proteomes" id="UP000604898"/>
    </source>
</evidence>
<dbReference type="Gene3D" id="1.20.5.1930">
    <property type="match status" value="1"/>
</dbReference>
<dbReference type="InterPro" id="IPR003660">
    <property type="entry name" value="HAMP_dom"/>
</dbReference>
<evidence type="ECO:0000256" key="6">
    <source>
        <dbReference type="ARBA" id="ARBA00022679"/>
    </source>
</evidence>
<evidence type="ECO:0000256" key="12">
    <source>
        <dbReference type="ARBA" id="ARBA00023012"/>
    </source>
</evidence>
<evidence type="ECO:0000256" key="7">
    <source>
        <dbReference type="ARBA" id="ARBA00022692"/>
    </source>
</evidence>
<comment type="caution">
    <text evidence="18">The sequence shown here is derived from an EMBL/GenBank/DDBJ whole genome shotgun (WGS) entry which is preliminary data.</text>
</comment>
<dbReference type="PROSITE" id="PS50885">
    <property type="entry name" value="HAMP"/>
    <property type="match status" value="1"/>
</dbReference>
<evidence type="ECO:0000256" key="15">
    <source>
        <dbReference type="SAM" id="Phobius"/>
    </source>
</evidence>
<keyword evidence="4 14" id="KW-0997">Cell inner membrane</keyword>
<keyword evidence="9 14" id="KW-0418">Kinase</keyword>
<dbReference type="Gene3D" id="3.30.565.10">
    <property type="entry name" value="Histidine kinase-like ATPase, C-terminal domain"/>
    <property type="match status" value="1"/>
</dbReference>
<dbReference type="CDD" id="cd16917">
    <property type="entry name" value="HATPase_UhpB-NarQ-NarX-like"/>
    <property type="match status" value="1"/>
</dbReference>
<keyword evidence="11 15" id="KW-1133">Transmembrane helix</keyword>
<evidence type="ECO:0000256" key="3">
    <source>
        <dbReference type="ARBA" id="ARBA00022475"/>
    </source>
</evidence>
<dbReference type="InterPro" id="IPR036890">
    <property type="entry name" value="HATPase_C_sf"/>
</dbReference>
<evidence type="ECO:0000256" key="8">
    <source>
        <dbReference type="ARBA" id="ARBA00022741"/>
    </source>
</evidence>
<evidence type="ECO:0000259" key="16">
    <source>
        <dbReference type="PROSITE" id="PS50109"/>
    </source>
</evidence>
<evidence type="ECO:0000256" key="14">
    <source>
        <dbReference type="PIRNR" id="PIRNR003167"/>
    </source>
</evidence>
<comment type="subcellular location">
    <subcellularLocation>
        <location evidence="2">Cell inner membrane</location>
        <topology evidence="2">Multi-pass membrane protein</topology>
    </subcellularLocation>
</comment>
<dbReference type="Gene3D" id="1.10.8.500">
    <property type="entry name" value="HAMP domain in histidine kinase"/>
    <property type="match status" value="1"/>
</dbReference>
<dbReference type="InterPro" id="IPR016380">
    <property type="entry name" value="Sig_transdc_His_kin_NarX/NarQ"/>
</dbReference>
<evidence type="ECO:0000259" key="17">
    <source>
        <dbReference type="PROSITE" id="PS50885"/>
    </source>
</evidence>
<dbReference type="SMART" id="SM00387">
    <property type="entry name" value="HATPase_c"/>
    <property type="match status" value="1"/>
</dbReference>
<keyword evidence="12 14" id="KW-0902">Two-component regulatory system</keyword>
<dbReference type="EC" id="2.7.13.3" evidence="14"/>
<keyword evidence="3 14" id="KW-1003">Cell membrane</keyword>
<dbReference type="Pfam" id="PF07730">
    <property type="entry name" value="HisKA_3"/>
    <property type="match status" value="1"/>
</dbReference>
<keyword evidence="8 14" id="KW-0547">Nucleotide-binding</keyword>
<dbReference type="PROSITE" id="PS50109">
    <property type="entry name" value="HIS_KIN"/>
    <property type="match status" value="1"/>
</dbReference>
<evidence type="ECO:0000256" key="13">
    <source>
        <dbReference type="ARBA" id="ARBA00023136"/>
    </source>
</evidence>
<dbReference type="InterPro" id="IPR029095">
    <property type="entry name" value="NarX-like_N"/>
</dbReference>
<dbReference type="Pfam" id="PF00672">
    <property type="entry name" value="HAMP"/>
    <property type="match status" value="1"/>
</dbReference>